<keyword evidence="2" id="KW-1185">Reference proteome</keyword>
<dbReference type="RefSeq" id="WP_190285513.1">
    <property type="nucleotide sequence ID" value="NZ_JSUQ01000039.1"/>
</dbReference>
<name>A0A0B3RPU3_9RHOB</name>
<proteinExistence type="predicted"/>
<evidence type="ECO:0000313" key="1">
    <source>
        <dbReference type="EMBL" id="KHQ49827.1"/>
    </source>
</evidence>
<dbReference type="EMBL" id="JSUQ01000039">
    <property type="protein sequence ID" value="KHQ49827.1"/>
    <property type="molecule type" value="Genomic_DNA"/>
</dbReference>
<sequence>MMRNVRSFYDCSTAHLPEPTAQDIDNEVFAKSPTMRNEVSGAPVTRVWHISTAATR</sequence>
<comment type="caution">
    <text evidence="1">The sequence shown here is derived from an EMBL/GenBank/DDBJ whole genome shotgun (WGS) entry which is preliminary data.</text>
</comment>
<accession>A0A0B3RPU3</accession>
<gene>
    <name evidence="1" type="ORF">OA50_05608</name>
</gene>
<protein>
    <submittedName>
        <fullName evidence="1">Uncharacterized protein</fullName>
    </submittedName>
</protein>
<dbReference type="Proteomes" id="UP000030960">
    <property type="component" value="Unassembled WGS sequence"/>
</dbReference>
<evidence type="ECO:0000313" key="2">
    <source>
        <dbReference type="Proteomes" id="UP000030960"/>
    </source>
</evidence>
<reference evidence="1 2" key="1">
    <citation type="submission" date="2014-10" db="EMBL/GenBank/DDBJ databases">
        <title>Genome sequence of Ponticoccus sp. strain UMTAT08 isolated from clonal culture of toxic dinoflagellate Alexandrium tamiyavanichii.</title>
        <authorList>
            <person name="Gan H.Y."/>
            <person name="Muhd D.-D."/>
            <person name="Mohd Noor M.E."/>
            <person name="Yeong Y.S."/>
            <person name="Usup G."/>
        </authorList>
    </citation>
    <scope>NUCLEOTIDE SEQUENCE [LARGE SCALE GENOMIC DNA]</scope>
    <source>
        <strain evidence="1 2">UMTAT08</strain>
    </source>
</reference>
<dbReference type="AlphaFoldDB" id="A0A0B3RPU3"/>
<organism evidence="1 2">
    <name type="scientific">Mameliella alba</name>
    <dbReference type="NCBI Taxonomy" id="561184"/>
    <lineage>
        <taxon>Bacteria</taxon>
        <taxon>Pseudomonadati</taxon>
        <taxon>Pseudomonadota</taxon>
        <taxon>Alphaproteobacteria</taxon>
        <taxon>Rhodobacterales</taxon>
        <taxon>Roseobacteraceae</taxon>
        <taxon>Mameliella</taxon>
    </lineage>
</organism>